<evidence type="ECO:0000313" key="5">
    <source>
        <dbReference type="Proteomes" id="UP001454036"/>
    </source>
</evidence>
<dbReference type="PANTHER" id="PTHR35317:SF27">
    <property type="entry name" value="RETROVIRUS-RELATED POL POLYPROTEIN FROM TRANSPOSON TNT 1-94"/>
    <property type="match status" value="1"/>
</dbReference>
<keyword evidence="5" id="KW-1185">Reference proteome</keyword>
<gene>
    <name evidence="4" type="ORF">LIER_02571</name>
</gene>
<proteinExistence type="predicted"/>
<dbReference type="Proteomes" id="UP001454036">
    <property type="component" value="Unassembled WGS sequence"/>
</dbReference>
<dbReference type="InterPro" id="IPR001878">
    <property type="entry name" value="Znf_CCHC"/>
</dbReference>
<feature type="domain" description="CCHC-type" evidence="3">
    <location>
        <begin position="148"/>
        <end position="162"/>
    </location>
</feature>
<dbReference type="EMBL" id="BAABME010000284">
    <property type="protein sequence ID" value="GAA0141427.1"/>
    <property type="molecule type" value="Genomic_DNA"/>
</dbReference>
<organism evidence="4 5">
    <name type="scientific">Lithospermum erythrorhizon</name>
    <name type="common">Purple gromwell</name>
    <name type="synonym">Lithospermum officinale var. erythrorhizon</name>
    <dbReference type="NCBI Taxonomy" id="34254"/>
    <lineage>
        <taxon>Eukaryota</taxon>
        <taxon>Viridiplantae</taxon>
        <taxon>Streptophyta</taxon>
        <taxon>Embryophyta</taxon>
        <taxon>Tracheophyta</taxon>
        <taxon>Spermatophyta</taxon>
        <taxon>Magnoliopsida</taxon>
        <taxon>eudicotyledons</taxon>
        <taxon>Gunneridae</taxon>
        <taxon>Pentapetalae</taxon>
        <taxon>asterids</taxon>
        <taxon>lamiids</taxon>
        <taxon>Boraginales</taxon>
        <taxon>Boraginaceae</taxon>
        <taxon>Boraginoideae</taxon>
        <taxon>Lithospermeae</taxon>
        <taxon>Lithospermum</taxon>
    </lineage>
</organism>
<accession>A0AAV3NPY6</accession>
<dbReference type="InterPro" id="IPR036875">
    <property type="entry name" value="Znf_CCHC_sf"/>
</dbReference>
<dbReference type="Pfam" id="PF14223">
    <property type="entry name" value="Retrotran_gag_2"/>
    <property type="match status" value="1"/>
</dbReference>
<dbReference type="SUPFAM" id="SSF57756">
    <property type="entry name" value="Retrovirus zinc finger-like domains"/>
    <property type="match status" value="1"/>
</dbReference>
<dbReference type="PROSITE" id="PS50158">
    <property type="entry name" value="ZF_CCHC"/>
    <property type="match status" value="1"/>
</dbReference>
<name>A0AAV3NPY6_LITER</name>
<dbReference type="GO" id="GO:0008270">
    <property type="term" value="F:zinc ion binding"/>
    <property type="evidence" value="ECO:0007669"/>
    <property type="project" value="UniProtKB-KW"/>
</dbReference>
<keyword evidence="1" id="KW-0862">Zinc</keyword>
<keyword evidence="1" id="KW-0479">Metal-binding</keyword>
<evidence type="ECO:0000256" key="1">
    <source>
        <dbReference type="PROSITE-ProRule" id="PRU00047"/>
    </source>
</evidence>
<evidence type="ECO:0000259" key="3">
    <source>
        <dbReference type="PROSITE" id="PS50158"/>
    </source>
</evidence>
<dbReference type="PANTHER" id="PTHR35317">
    <property type="entry name" value="OS04G0629600 PROTEIN"/>
    <property type="match status" value="1"/>
</dbReference>
<evidence type="ECO:0000313" key="4">
    <source>
        <dbReference type="EMBL" id="GAA0141427.1"/>
    </source>
</evidence>
<feature type="compositionally biased region" description="Low complexity" evidence="2">
    <location>
        <begin position="121"/>
        <end position="130"/>
    </location>
</feature>
<keyword evidence="1" id="KW-0863">Zinc-finger</keyword>
<dbReference type="InterPro" id="IPR054722">
    <property type="entry name" value="PolX-like_BBD"/>
</dbReference>
<dbReference type="Pfam" id="PF22936">
    <property type="entry name" value="Pol_BBD"/>
    <property type="match status" value="1"/>
</dbReference>
<evidence type="ECO:0000256" key="2">
    <source>
        <dbReference type="SAM" id="MobiDB-lite"/>
    </source>
</evidence>
<feature type="region of interest" description="Disordered" evidence="2">
    <location>
        <begin position="117"/>
        <end position="141"/>
    </location>
</feature>
<protein>
    <recommendedName>
        <fullName evidence="3">CCHC-type domain-containing protein</fullName>
    </recommendedName>
</protein>
<comment type="caution">
    <text evidence="4">The sequence shown here is derived from an EMBL/GenBank/DDBJ whole genome shotgun (WGS) entry which is preliminary data.</text>
</comment>
<sequence length="245" mass="27852">MCNMLRRDFEMLEMTTKESISDYFARVNQIANKLRSNGEELTETKIVQKILRTLTSKYTYIVVSIEESHDVESMSVDELESSLAMHSQKFQRFTKETTDDDQVLKVEGRFNNLSVRGRGSGSYRGSSSYRGKGRSGGRGYSSKASVECYKCHGFGHYQYECPLWNKQANYTAIDDEDDLLLMTEVNAQTNQADKKVWYMDSGCSNHMCNCEDMFTTLDRSFTHSVNLGNNSKLEVKGKRSGEASA</sequence>
<dbReference type="GO" id="GO:0003676">
    <property type="term" value="F:nucleic acid binding"/>
    <property type="evidence" value="ECO:0007669"/>
    <property type="project" value="InterPro"/>
</dbReference>
<dbReference type="Gene3D" id="4.10.60.10">
    <property type="entry name" value="Zinc finger, CCHC-type"/>
    <property type="match status" value="1"/>
</dbReference>
<dbReference type="AlphaFoldDB" id="A0AAV3NPY6"/>
<reference evidence="4 5" key="1">
    <citation type="submission" date="2024-01" db="EMBL/GenBank/DDBJ databases">
        <title>The complete chloroplast genome sequence of Lithospermum erythrorhizon: insights into the phylogenetic relationship among Boraginaceae species and the maternal lineages of purple gromwells.</title>
        <authorList>
            <person name="Okada T."/>
            <person name="Watanabe K."/>
        </authorList>
    </citation>
    <scope>NUCLEOTIDE SEQUENCE [LARGE SCALE GENOMIC DNA]</scope>
</reference>